<dbReference type="Proteomes" id="UP000184394">
    <property type="component" value="Unassembled WGS sequence"/>
</dbReference>
<dbReference type="RefSeq" id="WP_072950523.1">
    <property type="nucleotide sequence ID" value="NZ_FRCT01000006.1"/>
</dbReference>
<reference evidence="1 2" key="1">
    <citation type="submission" date="2016-11" db="EMBL/GenBank/DDBJ databases">
        <authorList>
            <person name="Jaros S."/>
            <person name="Januszkiewicz K."/>
            <person name="Wedrychowicz H."/>
        </authorList>
    </citation>
    <scope>NUCLEOTIDE SEQUENCE [LARGE SCALE GENOMIC DNA]</scope>
    <source>
        <strain evidence="1 2">Y1</strain>
    </source>
</reference>
<evidence type="ECO:0008006" key="3">
    <source>
        <dbReference type="Google" id="ProtNLM"/>
    </source>
</evidence>
<dbReference type="OrthoDB" id="4366615at2"/>
<protein>
    <recommendedName>
        <fullName evidence="3">VWA domain-containing protein</fullName>
    </recommendedName>
</protein>
<accession>A0A1M7JMY6</accession>
<evidence type="ECO:0000313" key="1">
    <source>
        <dbReference type="EMBL" id="SHM54392.1"/>
    </source>
</evidence>
<name>A0A1M7JMY6_RUMFL</name>
<dbReference type="AlphaFoldDB" id="A0A1M7JMY6"/>
<organism evidence="1 2">
    <name type="scientific">Ruminococcus flavefaciens</name>
    <dbReference type="NCBI Taxonomy" id="1265"/>
    <lineage>
        <taxon>Bacteria</taxon>
        <taxon>Bacillati</taxon>
        <taxon>Bacillota</taxon>
        <taxon>Clostridia</taxon>
        <taxon>Eubacteriales</taxon>
        <taxon>Oscillospiraceae</taxon>
        <taxon>Ruminococcus</taxon>
    </lineage>
</organism>
<sequence length="302" mass="33964">MGYGSWSSKDWKNYSSARISGKKVDDIYKATKIDAKYDPKNIKYRESLDSADHPVTTPIIIGLDVTGSMSDLLDVTAKRLGEMVKDIIERQPVEGSQIMFCAVGDSRCDISPLQATQFESDIRIASQLTDLWFERGGGGNNFESYPLVWYLAANKTKTDAWNKRQKKGIIFTLGDDGFPEKLLAKEIEKVFGDCVREDIDTEALLAQVSRKYDVFHLMVMDGRNERIVKLPKWRKLMGERAISVTDVNAIPEIIVSLLESVAGRDTEDIINSWDGDTQLAVRNALGGLPTRKRSMLNSIIRF</sequence>
<evidence type="ECO:0000313" key="2">
    <source>
        <dbReference type="Proteomes" id="UP000184394"/>
    </source>
</evidence>
<dbReference type="EMBL" id="FRCT01000006">
    <property type="protein sequence ID" value="SHM54392.1"/>
    <property type="molecule type" value="Genomic_DNA"/>
</dbReference>
<gene>
    <name evidence="1" type="ORF">SAMN04487860_106114</name>
</gene>
<proteinExistence type="predicted"/>